<dbReference type="Pfam" id="PF01668">
    <property type="entry name" value="SmpB"/>
    <property type="match status" value="1"/>
</dbReference>
<dbReference type="NCBIfam" id="TIGR00086">
    <property type="entry name" value="smpB"/>
    <property type="match status" value="1"/>
</dbReference>
<dbReference type="GO" id="GO:0070930">
    <property type="term" value="P:trans-translation-dependent protein tagging"/>
    <property type="evidence" value="ECO:0007669"/>
    <property type="project" value="TreeGrafter"/>
</dbReference>
<evidence type="ECO:0000256" key="2">
    <source>
        <dbReference type="ARBA" id="ARBA00022884"/>
    </source>
</evidence>
<keyword evidence="2" id="KW-0694">RNA-binding</keyword>
<gene>
    <name evidence="3" type="ORF">MNBD_PLANCTO03-708</name>
</gene>
<reference evidence="3" key="1">
    <citation type="submission" date="2018-06" db="EMBL/GenBank/DDBJ databases">
        <authorList>
            <person name="Zhirakovskaya E."/>
        </authorList>
    </citation>
    <scope>NUCLEOTIDE SEQUENCE</scope>
</reference>
<organism evidence="3">
    <name type="scientific">hydrothermal vent metagenome</name>
    <dbReference type="NCBI Taxonomy" id="652676"/>
    <lineage>
        <taxon>unclassified sequences</taxon>
        <taxon>metagenomes</taxon>
        <taxon>ecological metagenomes</taxon>
    </lineage>
</organism>
<dbReference type="InterPro" id="IPR023620">
    <property type="entry name" value="SmpB"/>
</dbReference>
<keyword evidence="1" id="KW-0963">Cytoplasm</keyword>
<dbReference type="NCBIfam" id="NF003843">
    <property type="entry name" value="PRK05422.1"/>
    <property type="match status" value="1"/>
</dbReference>
<dbReference type="AlphaFoldDB" id="A0A3B1E6P0"/>
<dbReference type="Gene3D" id="2.40.280.10">
    <property type="match status" value="1"/>
</dbReference>
<sequence length="159" mass="17934">MSPKKKPNQSPTIENRKARHDYEILDTLECGIALLGSEVKSVRNGKVSLAEGYVRAQAVPPALYLHSVNIAEYGPAGPVAHEPTRTRKLLAHTREIDKLLRQVDQKGVTLIPLKMYFVNGYAKVLIGLGKGRRAHDKRQAIAERENRRELDRAMSKRMR</sequence>
<dbReference type="InterPro" id="IPR020081">
    <property type="entry name" value="SsrA-bd_prot_CS"/>
</dbReference>
<dbReference type="InterPro" id="IPR000037">
    <property type="entry name" value="SsrA-bd_prot"/>
</dbReference>
<evidence type="ECO:0000313" key="3">
    <source>
        <dbReference type="EMBL" id="VAX38927.1"/>
    </source>
</evidence>
<proteinExistence type="inferred from homology"/>
<accession>A0A3B1E6P0</accession>
<dbReference type="PROSITE" id="PS01317">
    <property type="entry name" value="SSRP"/>
    <property type="match status" value="1"/>
</dbReference>
<dbReference type="GO" id="GO:0003723">
    <property type="term" value="F:RNA binding"/>
    <property type="evidence" value="ECO:0007669"/>
    <property type="project" value="UniProtKB-KW"/>
</dbReference>
<evidence type="ECO:0000256" key="1">
    <source>
        <dbReference type="ARBA" id="ARBA00022490"/>
    </source>
</evidence>
<dbReference type="PANTHER" id="PTHR30308:SF2">
    <property type="entry name" value="SSRA-BINDING PROTEIN"/>
    <property type="match status" value="1"/>
</dbReference>
<dbReference type="CDD" id="cd09294">
    <property type="entry name" value="SmpB"/>
    <property type="match status" value="1"/>
</dbReference>
<dbReference type="GO" id="GO:0005829">
    <property type="term" value="C:cytosol"/>
    <property type="evidence" value="ECO:0007669"/>
    <property type="project" value="TreeGrafter"/>
</dbReference>
<dbReference type="PANTHER" id="PTHR30308">
    <property type="entry name" value="TMRNA-BINDING COMPONENT OF TRANS-TRANSLATION TAGGING COMPLEX"/>
    <property type="match status" value="1"/>
</dbReference>
<name>A0A3B1E6P0_9ZZZZ</name>
<dbReference type="SUPFAM" id="SSF74982">
    <property type="entry name" value="Small protein B (SmpB)"/>
    <property type="match status" value="1"/>
</dbReference>
<protein>
    <submittedName>
        <fullName evidence="3">TmRNA-binding protein SmpB</fullName>
    </submittedName>
</protein>
<dbReference type="HAMAP" id="MF_00023">
    <property type="entry name" value="SmpB"/>
    <property type="match status" value="1"/>
</dbReference>
<dbReference type="EMBL" id="UOGK01000171">
    <property type="protein sequence ID" value="VAX38927.1"/>
    <property type="molecule type" value="Genomic_DNA"/>
</dbReference>